<organism evidence="2">
    <name type="scientific">Oryza meridionalis</name>
    <dbReference type="NCBI Taxonomy" id="40149"/>
    <lineage>
        <taxon>Eukaryota</taxon>
        <taxon>Viridiplantae</taxon>
        <taxon>Streptophyta</taxon>
        <taxon>Embryophyta</taxon>
        <taxon>Tracheophyta</taxon>
        <taxon>Spermatophyta</taxon>
        <taxon>Magnoliopsida</taxon>
        <taxon>Liliopsida</taxon>
        <taxon>Poales</taxon>
        <taxon>Poaceae</taxon>
        <taxon>BOP clade</taxon>
        <taxon>Oryzoideae</taxon>
        <taxon>Oryzeae</taxon>
        <taxon>Oryzinae</taxon>
        <taxon>Oryza</taxon>
    </lineage>
</organism>
<name>A0A0E0ES03_9ORYZ</name>
<evidence type="ECO:0000313" key="3">
    <source>
        <dbReference type="Proteomes" id="UP000008021"/>
    </source>
</evidence>
<evidence type="ECO:0000256" key="1">
    <source>
        <dbReference type="SAM" id="MobiDB-lite"/>
    </source>
</evidence>
<proteinExistence type="predicted"/>
<dbReference type="EnsemblPlants" id="OMERI09G07530.1">
    <property type="protein sequence ID" value="OMERI09G07530.1"/>
    <property type="gene ID" value="OMERI09G07530"/>
</dbReference>
<feature type="compositionally biased region" description="Basic and acidic residues" evidence="1">
    <location>
        <begin position="124"/>
        <end position="135"/>
    </location>
</feature>
<feature type="region of interest" description="Disordered" evidence="1">
    <location>
        <begin position="83"/>
        <end position="135"/>
    </location>
</feature>
<accession>A0A0E0ES03</accession>
<reference evidence="2" key="2">
    <citation type="submission" date="2018-05" db="EMBL/GenBank/DDBJ databases">
        <title>OmerRS3 (Oryza meridionalis Reference Sequence Version 3).</title>
        <authorList>
            <person name="Zhang J."/>
            <person name="Kudrna D."/>
            <person name="Lee S."/>
            <person name="Talag J."/>
            <person name="Welchert J."/>
            <person name="Wing R.A."/>
        </authorList>
    </citation>
    <scope>NUCLEOTIDE SEQUENCE [LARGE SCALE GENOMIC DNA]</scope>
    <source>
        <strain evidence="2">cv. OR44</strain>
    </source>
</reference>
<dbReference type="AlphaFoldDB" id="A0A0E0ES03"/>
<sequence>MVEAHKACWERTEKKIEKEREAGRWMEAISVERPMVVFGGGNDVGGGERRNGLVLLLLRRKEFAIPTEAASLKVAGEGLKSFIGGGGGAGEAGEEGRGEGGEGTGEEGNDAGEVGWAQVQGMGEPRRVGRVKERR</sequence>
<reference evidence="2" key="1">
    <citation type="submission" date="2015-04" db="UniProtKB">
        <authorList>
            <consortium name="EnsemblPlants"/>
        </authorList>
    </citation>
    <scope>IDENTIFICATION</scope>
</reference>
<protein>
    <submittedName>
        <fullName evidence="2">Uncharacterized protein</fullName>
    </submittedName>
</protein>
<keyword evidence="3" id="KW-1185">Reference proteome</keyword>
<evidence type="ECO:0000313" key="2">
    <source>
        <dbReference type="EnsemblPlants" id="OMERI09G07530.1"/>
    </source>
</evidence>
<dbReference type="Gramene" id="OMERI09G07530.1">
    <property type="protein sequence ID" value="OMERI09G07530.1"/>
    <property type="gene ID" value="OMERI09G07530"/>
</dbReference>
<dbReference type="Proteomes" id="UP000008021">
    <property type="component" value="Chromosome 9"/>
</dbReference>
<dbReference type="HOGENOM" id="CLU_1889082_0_0_1"/>